<protein>
    <submittedName>
        <fullName evidence="2">Uncharacterized protein</fullName>
    </submittedName>
</protein>
<feature type="region of interest" description="Disordered" evidence="1">
    <location>
        <begin position="95"/>
        <end position="140"/>
    </location>
</feature>
<dbReference type="EMBL" id="AMZH03002772">
    <property type="protein sequence ID" value="RRT74443.1"/>
    <property type="molecule type" value="Genomic_DNA"/>
</dbReference>
<comment type="caution">
    <text evidence="2">The sequence shown here is derived from an EMBL/GenBank/DDBJ whole genome shotgun (WGS) entry which is preliminary data.</text>
</comment>
<organism evidence="2 3">
    <name type="scientific">Ensete ventricosum</name>
    <name type="common">Abyssinian banana</name>
    <name type="synonym">Musa ensete</name>
    <dbReference type="NCBI Taxonomy" id="4639"/>
    <lineage>
        <taxon>Eukaryota</taxon>
        <taxon>Viridiplantae</taxon>
        <taxon>Streptophyta</taxon>
        <taxon>Embryophyta</taxon>
        <taxon>Tracheophyta</taxon>
        <taxon>Spermatophyta</taxon>
        <taxon>Magnoliopsida</taxon>
        <taxon>Liliopsida</taxon>
        <taxon>Zingiberales</taxon>
        <taxon>Musaceae</taxon>
        <taxon>Ensete</taxon>
    </lineage>
</organism>
<accession>A0A427ADX5</accession>
<reference evidence="2 3" key="1">
    <citation type="journal article" date="2014" name="Agronomy (Basel)">
        <title>A Draft Genome Sequence for Ensete ventricosum, the Drought-Tolerant Tree Against Hunger.</title>
        <authorList>
            <person name="Harrison J."/>
            <person name="Moore K.A."/>
            <person name="Paszkiewicz K."/>
            <person name="Jones T."/>
            <person name="Grant M."/>
            <person name="Ambacheew D."/>
            <person name="Muzemil S."/>
            <person name="Studholme D.J."/>
        </authorList>
    </citation>
    <scope>NUCLEOTIDE SEQUENCE [LARGE SCALE GENOMIC DNA]</scope>
</reference>
<gene>
    <name evidence="2" type="ORF">B296_00020225</name>
</gene>
<dbReference type="AlphaFoldDB" id="A0A427ADX5"/>
<sequence>MANEETLTSVYNHHDTYALPSAPYHFRHRRWVVLRHFGSERARESLAATPDASLAADSAPAHPFVSSTQVIAIVGVINTLFLYPLVTKRVIETGGAAAGRGGSGPTGADGGADAAGVAGGRTGGGAPPPQPSSTGVESLRERTARIRSHSIPGECSLRNLDIDCSLALI</sequence>
<evidence type="ECO:0000313" key="3">
    <source>
        <dbReference type="Proteomes" id="UP000287651"/>
    </source>
</evidence>
<feature type="compositionally biased region" description="Gly residues" evidence="1">
    <location>
        <begin position="96"/>
        <end position="110"/>
    </location>
</feature>
<evidence type="ECO:0000313" key="2">
    <source>
        <dbReference type="EMBL" id="RRT74443.1"/>
    </source>
</evidence>
<evidence type="ECO:0000256" key="1">
    <source>
        <dbReference type="SAM" id="MobiDB-lite"/>
    </source>
</evidence>
<proteinExistence type="predicted"/>
<dbReference type="Proteomes" id="UP000287651">
    <property type="component" value="Unassembled WGS sequence"/>
</dbReference>
<name>A0A427ADX5_ENSVE</name>